<reference evidence="1" key="1">
    <citation type="submission" date="2014-09" db="EMBL/GenBank/DDBJ databases">
        <authorList>
            <person name="Magalhaes I.L.F."/>
            <person name="Oliveira U."/>
            <person name="Santos F.R."/>
            <person name="Vidigal T.H.D.A."/>
            <person name="Brescovit A.D."/>
            <person name="Santos A.J."/>
        </authorList>
    </citation>
    <scope>NUCLEOTIDE SEQUENCE</scope>
    <source>
        <tissue evidence="1">Shoot tissue taken approximately 20 cm above the soil surface</tissue>
    </source>
</reference>
<name>A0A0A8YLW5_ARUDO</name>
<dbReference type="EMBL" id="GBRH01270566">
    <property type="protein sequence ID" value="JAD27329.1"/>
    <property type="molecule type" value="Transcribed_RNA"/>
</dbReference>
<evidence type="ECO:0000313" key="1">
    <source>
        <dbReference type="EMBL" id="JAD27329.1"/>
    </source>
</evidence>
<reference evidence="1" key="2">
    <citation type="journal article" date="2015" name="Data Brief">
        <title>Shoot transcriptome of the giant reed, Arundo donax.</title>
        <authorList>
            <person name="Barrero R.A."/>
            <person name="Guerrero F.D."/>
            <person name="Moolhuijzen P."/>
            <person name="Goolsby J.A."/>
            <person name="Tidwell J."/>
            <person name="Bellgard S.E."/>
            <person name="Bellgard M.I."/>
        </authorList>
    </citation>
    <scope>NUCLEOTIDE SEQUENCE</scope>
    <source>
        <tissue evidence="1">Shoot tissue taken approximately 20 cm above the soil surface</tissue>
    </source>
</reference>
<protein>
    <submittedName>
        <fullName evidence="1">Uncharacterized protein</fullName>
    </submittedName>
</protein>
<accession>A0A0A8YLW5</accession>
<proteinExistence type="predicted"/>
<sequence length="13" mass="1544">MHLGDSVSRERTR</sequence>
<organism evidence="1">
    <name type="scientific">Arundo donax</name>
    <name type="common">Giant reed</name>
    <name type="synonym">Donax arundinaceus</name>
    <dbReference type="NCBI Taxonomy" id="35708"/>
    <lineage>
        <taxon>Eukaryota</taxon>
        <taxon>Viridiplantae</taxon>
        <taxon>Streptophyta</taxon>
        <taxon>Embryophyta</taxon>
        <taxon>Tracheophyta</taxon>
        <taxon>Spermatophyta</taxon>
        <taxon>Magnoliopsida</taxon>
        <taxon>Liliopsida</taxon>
        <taxon>Poales</taxon>
        <taxon>Poaceae</taxon>
        <taxon>PACMAD clade</taxon>
        <taxon>Arundinoideae</taxon>
        <taxon>Arundineae</taxon>
        <taxon>Arundo</taxon>
    </lineage>
</organism>